<gene>
    <name evidence="2" type="ORF">GTK09_22530</name>
</gene>
<protein>
    <submittedName>
        <fullName evidence="2">Amidohydrolase family protein</fullName>
    </submittedName>
</protein>
<dbReference type="RefSeq" id="WP_163465655.1">
    <property type="nucleotide sequence ID" value="NZ_JAAAMG010000025.1"/>
</dbReference>
<dbReference type="PANTHER" id="PTHR43135">
    <property type="entry name" value="ALPHA-D-RIBOSE 1-METHYLPHOSPHONATE 5-TRIPHOSPHATE DIPHOSPHATASE"/>
    <property type="match status" value="1"/>
</dbReference>
<dbReference type="InterPro" id="IPR006680">
    <property type="entry name" value="Amidohydro-rel"/>
</dbReference>
<reference evidence="2 3" key="1">
    <citation type="submission" date="2020-01" db="EMBL/GenBank/DDBJ databases">
        <title>Jiella pacifica sp. nov.</title>
        <authorList>
            <person name="Xue Z."/>
            <person name="Zhu S."/>
            <person name="Chen J."/>
            <person name="Yang J."/>
        </authorList>
    </citation>
    <scope>NUCLEOTIDE SEQUENCE [LARGE SCALE GENOMIC DNA]</scope>
    <source>
        <strain evidence="2 3">40Bstr34</strain>
    </source>
</reference>
<comment type="caution">
    <text evidence="2">The sequence shown here is derived from an EMBL/GenBank/DDBJ whole genome shotgun (WGS) entry which is preliminary data.</text>
</comment>
<dbReference type="InterPro" id="IPR057744">
    <property type="entry name" value="OTAase-like"/>
</dbReference>
<dbReference type="InterPro" id="IPR051781">
    <property type="entry name" value="Metallo-dep_Hydrolase"/>
</dbReference>
<keyword evidence="2" id="KW-0378">Hydrolase</keyword>
<dbReference type="Proteomes" id="UP000469011">
    <property type="component" value="Unassembled WGS sequence"/>
</dbReference>
<feature type="domain" description="Amidohydrolase-related" evidence="1">
    <location>
        <begin position="62"/>
        <end position="410"/>
    </location>
</feature>
<dbReference type="InterPro" id="IPR011059">
    <property type="entry name" value="Metal-dep_hydrolase_composite"/>
</dbReference>
<dbReference type="Gene3D" id="2.30.40.10">
    <property type="entry name" value="Urease, subunit C, domain 1"/>
    <property type="match status" value="1"/>
</dbReference>
<accession>A0A6N9TBZ9</accession>
<proteinExistence type="predicted"/>
<dbReference type="GO" id="GO:0016810">
    <property type="term" value="F:hydrolase activity, acting on carbon-nitrogen (but not peptide) bonds"/>
    <property type="evidence" value="ECO:0007669"/>
    <property type="project" value="InterPro"/>
</dbReference>
<dbReference type="Pfam" id="PF01979">
    <property type="entry name" value="Amidohydro_1"/>
    <property type="match status" value="1"/>
</dbReference>
<dbReference type="CDD" id="cd01299">
    <property type="entry name" value="Met_dep_hydrolase_A"/>
    <property type="match status" value="1"/>
</dbReference>
<dbReference type="SUPFAM" id="SSF51556">
    <property type="entry name" value="Metallo-dependent hydrolases"/>
    <property type="match status" value="1"/>
</dbReference>
<dbReference type="InterPro" id="IPR032466">
    <property type="entry name" value="Metal_Hydrolase"/>
</dbReference>
<dbReference type="SUPFAM" id="SSF51338">
    <property type="entry name" value="Composite domain of metallo-dependent hydrolases"/>
    <property type="match status" value="2"/>
</dbReference>
<dbReference type="AlphaFoldDB" id="A0A6N9TBZ9"/>
<dbReference type="EMBL" id="JAAAMG010000025">
    <property type="protein sequence ID" value="NDW07199.1"/>
    <property type="molecule type" value="Genomic_DNA"/>
</dbReference>
<name>A0A6N9TBZ9_9HYPH</name>
<organism evidence="2 3">
    <name type="scientific">Jiella pacifica</name>
    <dbReference type="NCBI Taxonomy" id="2696469"/>
    <lineage>
        <taxon>Bacteria</taxon>
        <taxon>Pseudomonadati</taxon>
        <taxon>Pseudomonadota</taxon>
        <taxon>Alphaproteobacteria</taxon>
        <taxon>Hyphomicrobiales</taxon>
        <taxon>Aurantimonadaceae</taxon>
        <taxon>Jiella</taxon>
    </lineage>
</organism>
<dbReference type="PANTHER" id="PTHR43135:SF3">
    <property type="entry name" value="ALPHA-D-RIBOSE 1-METHYLPHOSPHONATE 5-TRIPHOSPHATE DIPHOSPHATASE"/>
    <property type="match status" value="1"/>
</dbReference>
<sequence>MSKTSSRTGTPILLKNLLLLEPSFGETRGGYEILIEGEKIREVSDTPIQSASADLVDCAGKVVMPGLIDSHVHSMHSEVFTRRLEEVPLTLASARGAKRLKDMLDRGFTTVRDAGGTDWGMKQAVEQGLIPGPRLFIAGRSIGPTGGHSDGRSRTNPGYPCLCCNGQAFLRLIVDGEDAVRKAVREQMRQGTDHIKIMVSGGVASPYDPLMSEQFSDAEISAAVEEADAFGRYVAAHAYSASAITRAVTLGVRTIEHGNLIDEAAAALMAEKGAYVVANLVAYVAMKERAADYGMLPEMLEKNEMVIEGGYRSLEICKAAGVKVGYGSDLLGALAEDQSREFSIRAEIQPTIDVIRAATTIGAEIVRRPGQLGTIAPGAWADLIVVDGDPLADVTLLEGQGRHLSAIMKGGAFYKNRLGKGA</sequence>
<keyword evidence="3" id="KW-1185">Reference proteome</keyword>
<evidence type="ECO:0000313" key="3">
    <source>
        <dbReference type="Proteomes" id="UP000469011"/>
    </source>
</evidence>
<dbReference type="Gene3D" id="3.20.20.140">
    <property type="entry name" value="Metal-dependent hydrolases"/>
    <property type="match status" value="1"/>
</dbReference>
<evidence type="ECO:0000313" key="2">
    <source>
        <dbReference type="EMBL" id="NDW07199.1"/>
    </source>
</evidence>
<evidence type="ECO:0000259" key="1">
    <source>
        <dbReference type="Pfam" id="PF01979"/>
    </source>
</evidence>